<dbReference type="EMBL" id="CP016287">
    <property type="protein sequence ID" value="ANP89190.1"/>
    <property type="molecule type" value="Genomic_DNA"/>
</dbReference>
<gene>
    <name evidence="1" type="ORF">BA011_25665</name>
    <name evidence="2" type="ORF">BMW22_28685</name>
</gene>
<dbReference type="Proteomes" id="UP000183050">
    <property type="component" value="Plasmid unnamed1"/>
</dbReference>
<dbReference type="AlphaFoldDB" id="A0A1B1CHE1"/>
<proteinExistence type="predicted"/>
<evidence type="ECO:0000313" key="1">
    <source>
        <dbReference type="EMBL" id="ANP89190.1"/>
    </source>
</evidence>
<sequence>MSAPWRVFANALLRMFERGDGIVRQKCGELIAPGERRMVSRASSSSVPRRAILLAEVRRPTFAESARMFQTSS</sequence>
<evidence type="ECO:0000313" key="3">
    <source>
        <dbReference type="Proteomes" id="UP000092691"/>
    </source>
</evidence>
<name>A0A1B1CHE1_RHILE</name>
<keyword evidence="1" id="KW-0614">Plasmid</keyword>
<evidence type="ECO:0000313" key="4">
    <source>
        <dbReference type="Proteomes" id="UP000183050"/>
    </source>
</evidence>
<reference evidence="1 3" key="1">
    <citation type="submission" date="2016-06" db="EMBL/GenBank/DDBJ databases">
        <title>Microsymbionts genomes from the relict species Vavilovia formosa.</title>
        <authorList>
            <person name="Chirak E."/>
            <person name="Kimeklis A."/>
            <person name="Andronov E."/>
        </authorList>
    </citation>
    <scope>NUCLEOTIDE SEQUENCE [LARGE SCALE GENOMIC DNA]</scope>
    <source>
        <strain evidence="1 3">Vaf10</strain>
        <plasmid evidence="3">Plasmid unnamed1</plasmid>
        <plasmid evidence="1">unnamed1</plasmid>
    </source>
</reference>
<organism evidence="1 3">
    <name type="scientific">Rhizobium leguminosarum</name>
    <dbReference type="NCBI Taxonomy" id="384"/>
    <lineage>
        <taxon>Bacteria</taxon>
        <taxon>Pseudomonadati</taxon>
        <taxon>Pseudomonadota</taxon>
        <taxon>Alphaproteobacteria</taxon>
        <taxon>Hyphomicrobiales</taxon>
        <taxon>Rhizobiaceae</taxon>
        <taxon>Rhizobium/Agrobacterium group</taxon>
        <taxon>Rhizobium</taxon>
    </lineage>
</organism>
<geneLocation type="plasmid" evidence="1 3">
    <name>unnamed1</name>
</geneLocation>
<accession>A0A1B1CHE1</accession>
<reference evidence="2 4" key="2">
    <citation type="submission" date="2016-11" db="EMBL/GenBank/DDBJ databases">
        <title>Rhizobium leguminosarum bv. viciae strain Vaf12 isolated from Vavilovia formosa root nodules from Russia, Dagestan.</title>
        <authorList>
            <person name="Kimeklis A."/>
        </authorList>
    </citation>
    <scope>NUCLEOTIDE SEQUENCE [LARGE SCALE GENOMIC DNA]</scope>
    <source>
        <strain evidence="2 4">Vaf-108</strain>
        <plasmid evidence="4">Plasmid unnamed1</plasmid>
        <plasmid evidence="2">unnamed1</plasmid>
    </source>
</reference>
<protein>
    <submittedName>
        <fullName evidence="1">Uncharacterized protein</fullName>
    </submittedName>
</protein>
<evidence type="ECO:0000313" key="2">
    <source>
        <dbReference type="EMBL" id="API55469.1"/>
    </source>
</evidence>
<dbReference type="Proteomes" id="UP000092691">
    <property type="component" value="Plasmid unnamed1"/>
</dbReference>
<dbReference type="EMBL" id="CP018229">
    <property type="protein sequence ID" value="API55469.1"/>
    <property type="molecule type" value="Genomic_DNA"/>
</dbReference>